<keyword evidence="2 6" id="KW-0285">Flavoprotein</keyword>
<feature type="binding site" evidence="6">
    <location>
        <position position="187"/>
    </location>
    <ligand>
        <name>FAD</name>
        <dbReference type="ChEBI" id="CHEBI:57692"/>
    </ligand>
</feature>
<evidence type="ECO:0000256" key="2">
    <source>
        <dbReference type="ARBA" id="ARBA00022630"/>
    </source>
</evidence>
<comment type="cofactor">
    <cofactor evidence="1 6 7">
        <name>FAD</name>
        <dbReference type="ChEBI" id="CHEBI:57692"/>
    </cofactor>
</comment>
<dbReference type="SUPFAM" id="SSF63380">
    <property type="entry name" value="Riboflavin synthase domain-like"/>
    <property type="match status" value="1"/>
</dbReference>
<keyword evidence="4 7" id="KW-0560">Oxidoreductase</keyword>
<feature type="binding site" evidence="6">
    <location>
        <position position="100"/>
    </location>
    <ligand>
        <name>FAD</name>
        <dbReference type="ChEBI" id="CHEBI:57692"/>
    </ligand>
</feature>
<evidence type="ECO:0000259" key="8">
    <source>
        <dbReference type="PROSITE" id="PS51384"/>
    </source>
</evidence>
<dbReference type="PRINTS" id="PR00406">
    <property type="entry name" value="CYTB5RDTASE"/>
</dbReference>
<evidence type="ECO:0000313" key="10">
    <source>
        <dbReference type="Proteomes" id="UP000821837"/>
    </source>
</evidence>
<evidence type="ECO:0000256" key="6">
    <source>
        <dbReference type="PIRSR" id="PIRSR601834-1"/>
    </source>
</evidence>
<dbReference type="FunFam" id="2.40.30.10:FF:000021">
    <property type="entry name" value="NADH-cytochrome b5 reductase"/>
    <property type="match status" value="1"/>
</dbReference>
<evidence type="ECO:0000256" key="5">
    <source>
        <dbReference type="ARBA" id="ARBA00023027"/>
    </source>
</evidence>
<dbReference type="InterPro" id="IPR017927">
    <property type="entry name" value="FAD-bd_FR_type"/>
</dbReference>
<dbReference type="InterPro" id="IPR039261">
    <property type="entry name" value="FNR_nucleotide-bd"/>
</dbReference>
<evidence type="ECO:0000256" key="7">
    <source>
        <dbReference type="RuleBase" id="RU361226"/>
    </source>
</evidence>
<dbReference type="GO" id="GO:0071949">
    <property type="term" value="F:FAD binding"/>
    <property type="evidence" value="ECO:0007669"/>
    <property type="project" value="TreeGrafter"/>
</dbReference>
<gene>
    <name evidence="9" type="ORF">HPB52_002656</name>
</gene>
<dbReference type="Gene3D" id="2.40.30.10">
    <property type="entry name" value="Translation factors"/>
    <property type="match status" value="1"/>
</dbReference>
<dbReference type="CDD" id="cd06183">
    <property type="entry name" value="cyt_b5_reduct_like"/>
    <property type="match status" value="1"/>
</dbReference>
<comment type="catalytic activity">
    <reaction evidence="7">
        <text>2 Fe(III)-[cytochrome b5] + NADH = 2 Fe(II)-[cytochrome b5] + NAD(+) + H(+)</text>
        <dbReference type="Rhea" id="RHEA:46680"/>
        <dbReference type="Rhea" id="RHEA-COMP:10438"/>
        <dbReference type="Rhea" id="RHEA-COMP:10439"/>
        <dbReference type="ChEBI" id="CHEBI:15378"/>
        <dbReference type="ChEBI" id="CHEBI:29033"/>
        <dbReference type="ChEBI" id="CHEBI:29034"/>
        <dbReference type="ChEBI" id="CHEBI:57540"/>
        <dbReference type="ChEBI" id="CHEBI:57945"/>
        <dbReference type="EC" id="1.6.2.2"/>
    </reaction>
</comment>
<dbReference type="Proteomes" id="UP000821837">
    <property type="component" value="Unassembled WGS sequence"/>
</dbReference>
<dbReference type="InterPro" id="IPR008333">
    <property type="entry name" value="Cbr1-like_FAD-bd_dom"/>
</dbReference>
<dbReference type="EMBL" id="JABSTV010001255">
    <property type="protein sequence ID" value="KAH7935011.1"/>
    <property type="molecule type" value="Genomic_DNA"/>
</dbReference>
<evidence type="ECO:0000256" key="4">
    <source>
        <dbReference type="ARBA" id="ARBA00023002"/>
    </source>
</evidence>
<dbReference type="Pfam" id="PF00175">
    <property type="entry name" value="NAD_binding_1"/>
    <property type="match status" value="1"/>
</dbReference>
<dbReference type="AlphaFoldDB" id="A0A9D4SMV0"/>
<feature type="binding site" evidence="6">
    <location>
        <position position="99"/>
    </location>
    <ligand>
        <name>FAD</name>
        <dbReference type="ChEBI" id="CHEBI:57692"/>
    </ligand>
</feature>
<dbReference type="PROSITE" id="PS51384">
    <property type="entry name" value="FAD_FR"/>
    <property type="match status" value="1"/>
</dbReference>
<feature type="binding site" evidence="6">
    <location>
        <position position="133"/>
    </location>
    <ligand>
        <name>FAD</name>
        <dbReference type="ChEBI" id="CHEBI:57692"/>
    </ligand>
</feature>
<dbReference type="InterPro" id="IPR001433">
    <property type="entry name" value="OxRdtase_FAD/NAD-bd"/>
</dbReference>
<comment type="similarity">
    <text evidence="7">Belongs to the flavoprotein pyridine nucleotide cytochrome reductase family.</text>
</comment>
<dbReference type="PANTHER" id="PTHR19370">
    <property type="entry name" value="NADH-CYTOCHROME B5 REDUCTASE"/>
    <property type="match status" value="1"/>
</dbReference>
<name>A0A9D4SMV0_RHISA</name>
<organism evidence="9 10">
    <name type="scientific">Rhipicephalus sanguineus</name>
    <name type="common">Brown dog tick</name>
    <name type="synonym">Ixodes sanguineus</name>
    <dbReference type="NCBI Taxonomy" id="34632"/>
    <lineage>
        <taxon>Eukaryota</taxon>
        <taxon>Metazoa</taxon>
        <taxon>Ecdysozoa</taxon>
        <taxon>Arthropoda</taxon>
        <taxon>Chelicerata</taxon>
        <taxon>Arachnida</taxon>
        <taxon>Acari</taxon>
        <taxon>Parasitiformes</taxon>
        <taxon>Ixodida</taxon>
        <taxon>Ixodoidea</taxon>
        <taxon>Ixodidae</taxon>
        <taxon>Rhipicephalinae</taxon>
        <taxon>Rhipicephalus</taxon>
        <taxon>Rhipicephalus</taxon>
    </lineage>
</organism>
<feature type="binding site" evidence="6">
    <location>
        <position position="134"/>
    </location>
    <ligand>
        <name>FAD</name>
        <dbReference type="ChEBI" id="CHEBI:57692"/>
    </ligand>
</feature>
<feature type="domain" description="FAD-binding FR-type" evidence="8">
    <location>
        <begin position="46"/>
        <end position="158"/>
    </location>
</feature>
<reference evidence="9" key="1">
    <citation type="journal article" date="2020" name="Cell">
        <title>Large-Scale Comparative Analyses of Tick Genomes Elucidate Their Genetic Diversity and Vector Capacities.</title>
        <authorList>
            <consortium name="Tick Genome and Microbiome Consortium (TIGMIC)"/>
            <person name="Jia N."/>
            <person name="Wang J."/>
            <person name="Shi W."/>
            <person name="Du L."/>
            <person name="Sun Y."/>
            <person name="Zhan W."/>
            <person name="Jiang J.F."/>
            <person name="Wang Q."/>
            <person name="Zhang B."/>
            <person name="Ji P."/>
            <person name="Bell-Sakyi L."/>
            <person name="Cui X.M."/>
            <person name="Yuan T.T."/>
            <person name="Jiang B.G."/>
            <person name="Yang W.F."/>
            <person name="Lam T.T."/>
            <person name="Chang Q.C."/>
            <person name="Ding S.J."/>
            <person name="Wang X.J."/>
            <person name="Zhu J.G."/>
            <person name="Ruan X.D."/>
            <person name="Zhao L."/>
            <person name="Wei J.T."/>
            <person name="Ye R.Z."/>
            <person name="Que T.C."/>
            <person name="Du C.H."/>
            <person name="Zhou Y.H."/>
            <person name="Cheng J.X."/>
            <person name="Dai P.F."/>
            <person name="Guo W.B."/>
            <person name="Han X.H."/>
            <person name="Huang E.J."/>
            <person name="Li L.F."/>
            <person name="Wei W."/>
            <person name="Gao Y.C."/>
            <person name="Liu J.Z."/>
            <person name="Shao H.Z."/>
            <person name="Wang X."/>
            <person name="Wang C.C."/>
            <person name="Yang T.C."/>
            <person name="Huo Q.B."/>
            <person name="Li W."/>
            <person name="Chen H.Y."/>
            <person name="Chen S.E."/>
            <person name="Zhou L.G."/>
            <person name="Ni X.B."/>
            <person name="Tian J.H."/>
            <person name="Sheng Y."/>
            <person name="Liu T."/>
            <person name="Pan Y.S."/>
            <person name="Xia L.Y."/>
            <person name="Li J."/>
            <person name="Zhao F."/>
            <person name="Cao W.C."/>
        </authorList>
    </citation>
    <scope>NUCLEOTIDE SEQUENCE</scope>
    <source>
        <strain evidence="9">Rsan-2018</strain>
    </source>
</reference>
<dbReference type="InterPro" id="IPR017938">
    <property type="entry name" value="Riboflavin_synthase-like_b-brl"/>
</dbReference>
<feature type="binding site" evidence="6">
    <location>
        <position position="98"/>
    </location>
    <ligand>
        <name>FAD</name>
        <dbReference type="ChEBI" id="CHEBI:57692"/>
    </ligand>
</feature>
<keyword evidence="3 6" id="KW-0274">FAD</keyword>
<dbReference type="VEuPathDB" id="VectorBase:RSAN_041312"/>
<feature type="binding site" evidence="6">
    <location>
        <position position="117"/>
    </location>
    <ligand>
        <name>FAD</name>
        <dbReference type="ChEBI" id="CHEBI:57692"/>
    </ligand>
</feature>
<reference evidence="9" key="2">
    <citation type="submission" date="2021-09" db="EMBL/GenBank/DDBJ databases">
        <authorList>
            <person name="Jia N."/>
            <person name="Wang J."/>
            <person name="Shi W."/>
            <person name="Du L."/>
            <person name="Sun Y."/>
            <person name="Zhan W."/>
            <person name="Jiang J."/>
            <person name="Wang Q."/>
            <person name="Zhang B."/>
            <person name="Ji P."/>
            <person name="Sakyi L.B."/>
            <person name="Cui X."/>
            <person name="Yuan T."/>
            <person name="Jiang B."/>
            <person name="Yang W."/>
            <person name="Lam T.T.-Y."/>
            <person name="Chang Q."/>
            <person name="Ding S."/>
            <person name="Wang X."/>
            <person name="Zhu J."/>
            <person name="Ruan X."/>
            <person name="Zhao L."/>
            <person name="Wei J."/>
            <person name="Que T."/>
            <person name="Du C."/>
            <person name="Cheng J."/>
            <person name="Dai P."/>
            <person name="Han X."/>
            <person name="Huang E."/>
            <person name="Gao Y."/>
            <person name="Liu J."/>
            <person name="Shao H."/>
            <person name="Ye R."/>
            <person name="Li L."/>
            <person name="Wei W."/>
            <person name="Wang X."/>
            <person name="Wang C."/>
            <person name="Huo Q."/>
            <person name="Li W."/>
            <person name="Guo W."/>
            <person name="Chen H."/>
            <person name="Chen S."/>
            <person name="Zhou L."/>
            <person name="Zhou L."/>
            <person name="Ni X."/>
            <person name="Tian J."/>
            <person name="Zhou Y."/>
            <person name="Sheng Y."/>
            <person name="Liu T."/>
            <person name="Pan Y."/>
            <person name="Xia L."/>
            <person name="Li J."/>
            <person name="Zhao F."/>
            <person name="Cao W."/>
        </authorList>
    </citation>
    <scope>NUCLEOTIDE SEQUENCE</scope>
    <source>
        <strain evidence="9">Rsan-2018</strain>
        <tissue evidence="9">Larvae</tissue>
    </source>
</reference>
<protein>
    <recommendedName>
        <fullName evidence="7">NADH-cytochrome b5 reductase</fullName>
        <ecNumber evidence="7">1.6.2.2</ecNumber>
    </recommendedName>
</protein>
<dbReference type="Pfam" id="PF00970">
    <property type="entry name" value="FAD_binding_6"/>
    <property type="match status" value="1"/>
</dbReference>
<dbReference type="InterPro" id="IPR001709">
    <property type="entry name" value="Flavoprot_Pyr_Nucl_cyt_Rdtase"/>
</dbReference>
<dbReference type="Gene3D" id="3.40.50.80">
    <property type="entry name" value="Nucleotide-binding domain of ferredoxin-NADP reductase (FNR) module"/>
    <property type="match status" value="1"/>
</dbReference>
<dbReference type="SUPFAM" id="SSF52343">
    <property type="entry name" value="Ferredoxin reductase-like, C-terminal NADP-linked domain"/>
    <property type="match status" value="1"/>
</dbReference>
<accession>A0A9D4SMV0</accession>
<keyword evidence="5 7" id="KW-0520">NAD</keyword>
<evidence type="ECO:0000256" key="1">
    <source>
        <dbReference type="ARBA" id="ARBA00001974"/>
    </source>
</evidence>
<dbReference type="GO" id="GO:0090524">
    <property type="term" value="F:cytochrome-b5 reductase activity, acting on NADH"/>
    <property type="evidence" value="ECO:0007669"/>
    <property type="project" value="UniProtKB-EC"/>
</dbReference>
<comment type="caution">
    <text evidence="9">The sequence shown here is derived from an EMBL/GenBank/DDBJ whole genome shotgun (WGS) entry which is preliminary data.</text>
</comment>
<dbReference type="InterPro" id="IPR001834">
    <property type="entry name" value="CBR-like"/>
</dbReference>
<evidence type="ECO:0000256" key="3">
    <source>
        <dbReference type="ARBA" id="ARBA00022827"/>
    </source>
</evidence>
<keyword evidence="10" id="KW-1185">Reference proteome</keyword>
<dbReference type="PANTHER" id="PTHR19370:SF185">
    <property type="entry name" value="NADH-CYTOCHROME B5 REDUCTASE"/>
    <property type="match status" value="1"/>
</dbReference>
<evidence type="ECO:0000313" key="9">
    <source>
        <dbReference type="EMBL" id="KAH7935011.1"/>
    </source>
</evidence>
<proteinExistence type="inferred from homology"/>
<sequence length="313" mass="34724">MRLTRRPVLVFLASAAAAVGAVVLAVLLVRKIRVVFAGEVLLTDGRASYTVRLQKRVSVTHDVRLLRFALKSPQQKLGFRVGEHVLLNACIGGRTVMRPYTPVSRVDHRGSFDIMVKIYPAGVSRKYPNGGLMSQYLDTLRAGDKIEIQGPRGRFVYEGRGQFATADGHRLPLVTRLGLVAAGSGVTPMLQLLRHLVADKADQTSVMMIDVNSSEQDIIARQELDEYTKDHGAFSIRHVLSRPPTSEHMVDYVPGPLNLEILTEHLPPPDSGTMDCRIALMDLFGRRHLGNDSTTLRPVLHNIITRRGRGYHN</sequence>
<dbReference type="EC" id="1.6.2.2" evidence="7"/>
<dbReference type="PRINTS" id="PR00371">
    <property type="entry name" value="FPNCR"/>
</dbReference>